<dbReference type="AlphaFoldDB" id="I3IKM7"/>
<dbReference type="EMBL" id="BAFH01000003">
    <property type="protein sequence ID" value="GAB62272.1"/>
    <property type="molecule type" value="Genomic_DNA"/>
</dbReference>
<protein>
    <recommendedName>
        <fullName evidence="3">ArsR family transcriptional regulator</fullName>
    </recommendedName>
</protein>
<dbReference type="Gene3D" id="3.40.250.10">
    <property type="entry name" value="Rhodanese-like domain"/>
    <property type="match status" value="1"/>
</dbReference>
<reference evidence="1 2" key="1">
    <citation type="journal article" date="2012" name="FEBS Lett.">
        <title>Anammox organism KSU-1 expresses a NirK-type copper-containing nitrite reductase instead of a NirS-type with cytochrome cd1.</title>
        <authorList>
            <person name="Hira D."/>
            <person name="Toh H."/>
            <person name="Migita C.T."/>
            <person name="Okubo H."/>
            <person name="Nishiyama T."/>
            <person name="Hattori M."/>
            <person name="Furukawa K."/>
            <person name="Fujii T."/>
        </authorList>
    </citation>
    <scope>NUCLEOTIDE SEQUENCE [LARGE SCALE GENOMIC DNA]</scope>
</reference>
<evidence type="ECO:0000313" key="1">
    <source>
        <dbReference type="EMBL" id="GAB62272.1"/>
    </source>
</evidence>
<organism evidence="1 2">
    <name type="scientific">Candidatus Jettenia caeni</name>
    <dbReference type="NCBI Taxonomy" id="247490"/>
    <lineage>
        <taxon>Bacteria</taxon>
        <taxon>Pseudomonadati</taxon>
        <taxon>Planctomycetota</taxon>
        <taxon>Candidatus Brocadiia</taxon>
        <taxon>Candidatus Brocadiales</taxon>
        <taxon>Candidatus Brocadiaceae</taxon>
        <taxon>Candidatus Jettenia</taxon>
    </lineage>
</organism>
<dbReference type="OrthoDB" id="287750at2"/>
<keyword evidence="2" id="KW-1185">Reference proteome</keyword>
<dbReference type="Proteomes" id="UP000002985">
    <property type="component" value="Unassembled WGS sequence"/>
</dbReference>
<name>I3IKM7_9BACT</name>
<evidence type="ECO:0000313" key="2">
    <source>
        <dbReference type="Proteomes" id="UP000002985"/>
    </source>
</evidence>
<gene>
    <name evidence="1" type="ORF">KSU1_C0676</name>
</gene>
<comment type="caution">
    <text evidence="1">The sequence shown here is derived from an EMBL/GenBank/DDBJ whole genome shotgun (WGS) entry which is preliminary data.</text>
</comment>
<dbReference type="SUPFAM" id="SSF52821">
    <property type="entry name" value="Rhodanese/Cell cycle control phosphatase"/>
    <property type="match status" value="1"/>
</dbReference>
<accession>I3IKM7</accession>
<proteinExistence type="predicted"/>
<sequence length="65" mass="7638">MIQPIRITPEEAHKKLESHEAILVCAYEDDVKYKQMQLQEAISLREFKSRLPSLAKDKEIIFYCA</sequence>
<evidence type="ECO:0008006" key="3">
    <source>
        <dbReference type="Google" id="ProtNLM"/>
    </source>
</evidence>
<dbReference type="InterPro" id="IPR036873">
    <property type="entry name" value="Rhodanese-like_dom_sf"/>
</dbReference>